<dbReference type="AlphaFoldDB" id="C6HTX0"/>
<dbReference type="InterPro" id="IPR032710">
    <property type="entry name" value="NTF2-like_dom_sf"/>
</dbReference>
<keyword evidence="3 5" id="KW-1133">Transmembrane helix</keyword>
<dbReference type="EMBL" id="GG693852">
    <property type="protein sequence ID" value="EES53898.1"/>
    <property type="molecule type" value="Genomic_DNA"/>
</dbReference>
<dbReference type="GO" id="GO:0016020">
    <property type="term" value="C:membrane"/>
    <property type="evidence" value="ECO:0007669"/>
    <property type="project" value="UniProtKB-SubCell"/>
</dbReference>
<evidence type="ECO:0000256" key="2">
    <source>
        <dbReference type="ARBA" id="ARBA00022692"/>
    </source>
</evidence>
<evidence type="ECO:0000313" key="8">
    <source>
        <dbReference type="Proteomes" id="UP000009374"/>
    </source>
</evidence>
<reference evidence="7 8" key="1">
    <citation type="journal article" date="2009" name="Appl. Environ. Microbiol.">
        <title>Community genomic and proteomic analyses of chemoautotrophic iron-oxidizing "Leptospirillum rubarum" (Group II) and "Leptospirillum ferrodiazotrophum" (Group III) bacteria in acid mine drainage biofilms.</title>
        <authorList>
            <person name="Goltsman D.S."/>
            <person name="Denef V.J."/>
            <person name="Singer S.W."/>
            <person name="VerBerkmoes N.C."/>
            <person name="Lefsrud M."/>
            <person name="Mueller R.S."/>
            <person name="Dick G.J."/>
            <person name="Sun C.L."/>
            <person name="Wheeler K.E."/>
            <person name="Zemla A."/>
            <person name="Baker B.J."/>
            <person name="Hauser L."/>
            <person name="Land M."/>
            <person name="Shah M.B."/>
            <person name="Thelen M.P."/>
            <person name="Hettich R.L."/>
            <person name="Banfield J.F."/>
        </authorList>
    </citation>
    <scope>NUCLEOTIDE SEQUENCE [LARGE SCALE GENOMIC DNA]</scope>
</reference>
<evidence type="ECO:0000256" key="4">
    <source>
        <dbReference type="ARBA" id="ARBA00023136"/>
    </source>
</evidence>
<evidence type="ECO:0000313" key="7">
    <source>
        <dbReference type="EMBL" id="EES53898.1"/>
    </source>
</evidence>
<accession>C6HTX0</accession>
<dbReference type="Gene3D" id="3.10.450.230">
    <property type="entry name" value="VirB8 protein"/>
    <property type="match status" value="1"/>
</dbReference>
<feature type="domain" description="Bacterial virulence protein VirB8" evidence="6">
    <location>
        <begin position="22"/>
        <end position="222"/>
    </location>
</feature>
<evidence type="ECO:0000256" key="3">
    <source>
        <dbReference type="ARBA" id="ARBA00022989"/>
    </source>
</evidence>
<dbReference type="SUPFAM" id="SSF54427">
    <property type="entry name" value="NTF2-like"/>
    <property type="match status" value="1"/>
</dbReference>
<gene>
    <name evidence="7" type="ORF">UBAL3_44810035a</name>
</gene>
<evidence type="ECO:0000259" key="6">
    <source>
        <dbReference type="Pfam" id="PF04335"/>
    </source>
</evidence>
<organism evidence="7 8">
    <name type="scientific">Leptospirillum ferrodiazotrophum</name>
    <dbReference type="NCBI Taxonomy" id="412449"/>
    <lineage>
        <taxon>Bacteria</taxon>
        <taxon>Pseudomonadati</taxon>
        <taxon>Nitrospirota</taxon>
        <taxon>Nitrospiria</taxon>
        <taxon>Nitrospirales</taxon>
        <taxon>Nitrospiraceae</taxon>
        <taxon>Leptospirillum</taxon>
    </lineage>
</organism>
<comment type="subcellular location">
    <subcellularLocation>
        <location evidence="1">Membrane</location>
        <topology evidence="1">Single-pass membrane protein</topology>
    </subcellularLocation>
</comment>
<evidence type="ECO:0000256" key="1">
    <source>
        <dbReference type="ARBA" id="ARBA00004167"/>
    </source>
</evidence>
<dbReference type="InterPro" id="IPR007430">
    <property type="entry name" value="VirB8"/>
</dbReference>
<proteinExistence type="predicted"/>
<evidence type="ECO:0000256" key="5">
    <source>
        <dbReference type="SAM" id="Phobius"/>
    </source>
</evidence>
<name>C6HTX0_9BACT</name>
<protein>
    <submittedName>
        <fullName evidence="7">Probable conjugal transfer protein (TrbF)</fullName>
    </submittedName>
</protein>
<sequence length="225" mass="25830">MSEERAPVPSFADNPYLAVERKYLDRLGAAHQRERLWMYAAFLASAVSVALSALLFHESGQSRVVPFVVKVDKLGRAVAVSPIPQTTLSDDRIVRYTLAEFLRHARSVLADPILERRWMLSVHTHTAGAGREFIDRYFHQKRYNPLVVGQKTLVDVEIDQVFKKSDRTWYCEWTETSWSLDGKKGATHKWQGFFSVEIVPPTSAAEIRKNPLGQYVTYISWNRMD</sequence>
<keyword evidence="4 5" id="KW-0472">Membrane</keyword>
<dbReference type="CDD" id="cd16425">
    <property type="entry name" value="TrbF"/>
    <property type="match status" value="1"/>
</dbReference>
<keyword evidence="2 5" id="KW-0812">Transmembrane</keyword>
<dbReference type="Pfam" id="PF04335">
    <property type="entry name" value="VirB8"/>
    <property type="match status" value="1"/>
</dbReference>
<dbReference type="InterPro" id="IPR035658">
    <property type="entry name" value="TrbF"/>
</dbReference>
<feature type="transmembrane region" description="Helical" evidence="5">
    <location>
        <begin position="36"/>
        <end position="56"/>
    </location>
</feature>
<dbReference type="Proteomes" id="UP000009374">
    <property type="component" value="Unassembled WGS sequence"/>
</dbReference>
<keyword evidence="8" id="KW-1185">Reference proteome</keyword>